<sequence length="340" mass="37615">MTSGRFRRRRRMWAMSGALRPWALILARSPGARTYAGGGGVSYTQGQSPEPRTREYFYYVDHQGQVGGGGVFTVRQPGLPGRAGNTRTRGYGPKGLGPQRTTSRAWLRPAGFASPGPASPAAAPDLEALAVASTIHTRKQLREPMRKKWHISLETKREEGRGAERACQLRESVLEELFLDDSRMKNFTTCFKDPQFLVMFFSRLRPNRSGRYEAYFPFLSLCGRERNFLRCEDRPVVFTHLLAAGPAPQRLSYCGGGEALAVPFEPARLLPLATNGRLYHPAPERAGGVGLVRSALAFELSACFEYAPGAPELPSHVRWQGRRFALTMDLAPLLLAAPPP</sequence>
<protein>
    <submittedName>
        <fullName evidence="4">Chromosome 14 C8orf82 homolog</fullName>
    </submittedName>
</protein>
<keyword evidence="5" id="KW-1185">Reference proteome</keyword>
<evidence type="ECO:0000256" key="1">
    <source>
        <dbReference type="ARBA" id="ARBA00006322"/>
    </source>
</evidence>
<evidence type="ECO:0000256" key="2">
    <source>
        <dbReference type="SAM" id="MobiDB-lite"/>
    </source>
</evidence>
<evidence type="ECO:0000313" key="5">
    <source>
        <dbReference type="Proteomes" id="UP000009136"/>
    </source>
</evidence>
<dbReference type="Ensembl" id="ENSBTAT00000089084.2">
    <property type="protein sequence ID" value="ENSBTAP00000088598.1"/>
    <property type="gene ID" value="ENSBTAG00000046031.4"/>
</dbReference>
<reference evidence="4" key="3">
    <citation type="submission" date="2025-09" db="UniProtKB">
        <authorList>
            <consortium name="Ensembl"/>
        </authorList>
    </citation>
    <scope>IDENTIFICATION</scope>
    <source>
        <strain evidence="4">Hereford</strain>
    </source>
</reference>
<feature type="chain" id="PRO_5042176104" evidence="3">
    <location>
        <begin position="28"/>
        <end position="340"/>
    </location>
</feature>
<dbReference type="Proteomes" id="UP000009136">
    <property type="component" value="Chromosome 14"/>
</dbReference>
<dbReference type="PANTHER" id="PTHR31449">
    <property type="entry name" value="UPF0598 PROTEIN C8ORF82"/>
    <property type="match status" value="1"/>
</dbReference>
<feature type="region of interest" description="Disordered" evidence="2">
    <location>
        <begin position="70"/>
        <end position="100"/>
    </location>
</feature>
<evidence type="ECO:0000256" key="3">
    <source>
        <dbReference type="SAM" id="SignalP"/>
    </source>
</evidence>
<organism evidence="4 5">
    <name type="scientific">Bos taurus</name>
    <name type="common">Bovine</name>
    <dbReference type="NCBI Taxonomy" id="9913"/>
    <lineage>
        <taxon>Eukaryota</taxon>
        <taxon>Metazoa</taxon>
        <taxon>Chordata</taxon>
        <taxon>Craniata</taxon>
        <taxon>Vertebrata</taxon>
        <taxon>Euteleostomi</taxon>
        <taxon>Mammalia</taxon>
        <taxon>Eutheria</taxon>
        <taxon>Laurasiatheria</taxon>
        <taxon>Artiodactyla</taxon>
        <taxon>Ruminantia</taxon>
        <taxon>Pecora</taxon>
        <taxon>Bovidae</taxon>
        <taxon>Bovinae</taxon>
        <taxon>Bos</taxon>
    </lineage>
</organism>
<dbReference type="PANTHER" id="PTHR31449:SF3">
    <property type="entry name" value="UPF0598 PROTEIN C8ORF82"/>
    <property type="match status" value="1"/>
</dbReference>
<evidence type="ECO:0000313" key="4">
    <source>
        <dbReference type="Ensembl" id="ENSBTAP00000088598.1"/>
    </source>
</evidence>
<name>A0AAA9SYZ7_BOVIN</name>
<dbReference type="AlphaFoldDB" id="A0AAA9SYZ7"/>
<reference evidence="4" key="2">
    <citation type="submission" date="2025-08" db="UniProtKB">
        <authorList>
            <consortium name="Ensembl"/>
        </authorList>
    </citation>
    <scope>IDENTIFICATION</scope>
    <source>
        <strain evidence="4">Hereford</strain>
    </source>
</reference>
<dbReference type="Pfam" id="PF14956">
    <property type="entry name" value="DUF4505"/>
    <property type="match status" value="2"/>
</dbReference>
<reference evidence="4" key="1">
    <citation type="submission" date="2018-03" db="EMBL/GenBank/DDBJ databases">
        <title>ARS-UCD1.2.</title>
        <authorList>
            <person name="Rosen B.D."/>
            <person name="Bickhart D.M."/>
            <person name="Koren S."/>
            <person name="Schnabel R.D."/>
            <person name="Hall R."/>
            <person name="Zimin A."/>
            <person name="Dreischer C."/>
            <person name="Schultheiss S."/>
            <person name="Schroeder S.G."/>
            <person name="Elsik C.G."/>
            <person name="Couldrey C."/>
            <person name="Liu G.E."/>
            <person name="Van Tassell C.P."/>
            <person name="Phillippy A.M."/>
            <person name="Smith T.P.L."/>
            <person name="Medrano J.F."/>
        </authorList>
    </citation>
    <scope>NUCLEOTIDE SEQUENCE [LARGE SCALE GENOMIC DNA]</scope>
    <source>
        <strain evidence="4">Hereford</strain>
    </source>
</reference>
<gene>
    <name evidence="4" type="primary">C14H8orf82</name>
</gene>
<accession>A0AAA9SYZ7</accession>
<proteinExistence type="inferred from homology"/>
<dbReference type="InterPro" id="IPR028108">
    <property type="entry name" value="DUF4505"/>
</dbReference>
<feature type="signal peptide" evidence="3">
    <location>
        <begin position="1"/>
        <end position="27"/>
    </location>
</feature>
<keyword evidence="3" id="KW-0732">Signal</keyword>
<comment type="similarity">
    <text evidence="1">Belongs to the UPF0598 family.</text>
</comment>
<dbReference type="GeneTree" id="ENSGT00390000011521"/>